<gene>
    <name evidence="2" type="ORF">BGZ99_006747</name>
</gene>
<keyword evidence="3" id="KW-1185">Reference proteome</keyword>
<dbReference type="AlphaFoldDB" id="A0A9P6RBD2"/>
<feature type="region of interest" description="Disordered" evidence="1">
    <location>
        <begin position="207"/>
        <end position="236"/>
    </location>
</feature>
<dbReference type="OrthoDB" id="2405996at2759"/>
<protein>
    <submittedName>
        <fullName evidence="2">Uncharacterized protein</fullName>
    </submittedName>
</protein>
<feature type="compositionally biased region" description="Polar residues" evidence="1">
    <location>
        <begin position="225"/>
        <end position="236"/>
    </location>
</feature>
<name>A0A9P6RBD2_9FUNG</name>
<evidence type="ECO:0000313" key="2">
    <source>
        <dbReference type="EMBL" id="KAG0316681.1"/>
    </source>
</evidence>
<feature type="compositionally biased region" description="Low complexity" evidence="1">
    <location>
        <begin position="119"/>
        <end position="138"/>
    </location>
</feature>
<feature type="compositionally biased region" description="Low complexity" evidence="1">
    <location>
        <begin position="31"/>
        <end position="45"/>
    </location>
</feature>
<evidence type="ECO:0000313" key="3">
    <source>
        <dbReference type="Proteomes" id="UP000738325"/>
    </source>
</evidence>
<proteinExistence type="predicted"/>
<comment type="caution">
    <text evidence="2">The sequence shown here is derived from an EMBL/GenBank/DDBJ whole genome shotgun (WGS) entry which is preliminary data.</text>
</comment>
<reference evidence="2" key="1">
    <citation type="journal article" date="2020" name="Fungal Divers.">
        <title>Resolving the Mortierellaceae phylogeny through synthesis of multi-gene phylogenetics and phylogenomics.</title>
        <authorList>
            <person name="Vandepol N."/>
            <person name="Liber J."/>
            <person name="Desiro A."/>
            <person name="Na H."/>
            <person name="Kennedy M."/>
            <person name="Barry K."/>
            <person name="Grigoriev I.V."/>
            <person name="Miller A.N."/>
            <person name="O'Donnell K."/>
            <person name="Stajich J.E."/>
            <person name="Bonito G."/>
        </authorList>
    </citation>
    <scope>NUCLEOTIDE SEQUENCE</scope>
    <source>
        <strain evidence="2">REB-010B</strain>
    </source>
</reference>
<feature type="compositionally biased region" description="Polar residues" evidence="1">
    <location>
        <begin position="154"/>
        <end position="173"/>
    </location>
</feature>
<dbReference type="Proteomes" id="UP000738325">
    <property type="component" value="Unassembled WGS sequence"/>
</dbReference>
<organism evidence="2 3">
    <name type="scientific">Dissophora globulifera</name>
    <dbReference type="NCBI Taxonomy" id="979702"/>
    <lineage>
        <taxon>Eukaryota</taxon>
        <taxon>Fungi</taxon>
        <taxon>Fungi incertae sedis</taxon>
        <taxon>Mucoromycota</taxon>
        <taxon>Mortierellomycotina</taxon>
        <taxon>Mortierellomycetes</taxon>
        <taxon>Mortierellales</taxon>
        <taxon>Mortierellaceae</taxon>
        <taxon>Dissophora</taxon>
    </lineage>
</organism>
<dbReference type="EMBL" id="JAAAIP010000465">
    <property type="protein sequence ID" value="KAG0316681.1"/>
    <property type="molecule type" value="Genomic_DNA"/>
</dbReference>
<sequence>MPQLLESTRNYLKSSTKLGRRLSTYRDDSSASEASLSDALAAPSERAVPIETLKPQQQHRPSTQKRLSSLFALEGRNRNSISYEDRAAVNVLSRKIGPDANDATQQPDQKKKRRHSSGRKSSQSQHVSSSSAPAALSTADRRASSYTDRDQVPRGQSPTLSVANTMRSASSYDTRPDDYPTLDQYHSHVWRRTLLEESIMHSLMLGYGETSSRRRSLSRTLNRSPTPADSENTSPVIVNRSIPSAPVKRVLQPQQHQHQQQHGTVHKNSPYQALLNPSTTNITHSFASFTLELPEHQVTHVMSSSVVPNLFSIKMANANASRMLNTTSSGPTPRVLTGTANTVVSDEQAEFKENMLPLHPLQAVVAV</sequence>
<feature type="region of interest" description="Disordered" evidence="1">
    <location>
        <begin position="22"/>
        <end position="47"/>
    </location>
</feature>
<feature type="region of interest" description="Disordered" evidence="1">
    <location>
        <begin position="94"/>
        <end position="182"/>
    </location>
</feature>
<feature type="compositionally biased region" description="Basic and acidic residues" evidence="1">
    <location>
        <begin position="139"/>
        <end position="152"/>
    </location>
</feature>
<evidence type="ECO:0000256" key="1">
    <source>
        <dbReference type="SAM" id="MobiDB-lite"/>
    </source>
</evidence>
<accession>A0A9P6RBD2</accession>